<proteinExistence type="predicted"/>
<evidence type="ECO:0000313" key="4">
    <source>
        <dbReference type="Proteomes" id="UP000604825"/>
    </source>
</evidence>
<organism evidence="3 4">
    <name type="scientific">Miscanthus lutarioriparius</name>
    <dbReference type="NCBI Taxonomy" id="422564"/>
    <lineage>
        <taxon>Eukaryota</taxon>
        <taxon>Viridiplantae</taxon>
        <taxon>Streptophyta</taxon>
        <taxon>Embryophyta</taxon>
        <taxon>Tracheophyta</taxon>
        <taxon>Spermatophyta</taxon>
        <taxon>Magnoliopsida</taxon>
        <taxon>Liliopsida</taxon>
        <taxon>Poales</taxon>
        <taxon>Poaceae</taxon>
        <taxon>PACMAD clade</taxon>
        <taxon>Panicoideae</taxon>
        <taxon>Andropogonodae</taxon>
        <taxon>Andropogoneae</taxon>
        <taxon>Saccharinae</taxon>
        <taxon>Miscanthus</taxon>
    </lineage>
</organism>
<dbReference type="AlphaFoldDB" id="A0A811QRI5"/>
<sequence>MASARATMRYAPGVAIAVAPLLIATASAAETGEADPDTARDNQRIVLDCTMRCVTEAMGCATRCAGARPDEAPVCAAACVQSDIGCLAGCRPPQPGPDHSSPPAPVPPAA</sequence>
<reference evidence="3" key="1">
    <citation type="submission" date="2020-10" db="EMBL/GenBank/DDBJ databases">
        <authorList>
            <person name="Han B."/>
            <person name="Lu T."/>
            <person name="Zhao Q."/>
            <person name="Huang X."/>
            <person name="Zhao Y."/>
        </authorList>
    </citation>
    <scope>NUCLEOTIDE SEQUENCE</scope>
</reference>
<dbReference type="EMBL" id="CAJGYO010000011">
    <property type="protein sequence ID" value="CAD6261076.1"/>
    <property type="molecule type" value="Genomic_DNA"/>
</dbReference>
<feature type="region of interest" description="Disordered" evidence="1">
    <location>
        <begin position="91"/>
        <end position="110"/>
    </location>
</feature>
<dbReference type="OrthoDB" id="694139at2759"/>
<keyword evidence="4" id="KW-1185">Reference proteome</keyword>
<comment type="caution">
    <text evidence="3">The sequence shown here is derived from an EMBL/GenBank/DDBJ whole genome shotgun (WGS) entry which is preliminary data.</text>
</comment>
<protein>
    <submittedName>
        <fullName evidence="3">Uncharacterized protein</fullName>
    </submittedName>
</protein>
<feature type="chain" id="PRO_5032839626" evidence="2">
    <location>
        <begin position="29"/>
        <end position="110"/>
    </location>
</feature>
<name>A0A811QRI5_9POAL</name>
<gene>
    <name evidence="3" type="ORF">NCGR_LOCUS44497</name>
</gene>
<keyword evidence="2" id="KW-0732">Signal</keyword>
<evidence type="ECO:0000256" key="2">
    <source>
        <dbReference type="SAM" id="SignalP"/>
    </source>
</evidence>
<evidence type="ECO:0000256" key="1">
    <source>
        <dbReference type="SAM" id="MobiDB-lite"/>
    </source>
</evidence>
<accession>A0A811QRI5</accession>
<evidence type="ECO:0000313" key="3">
    <source>
        <dbReference type="EMBL" id="CAD6261076.1"/>
    </source>
</evidence>
<dbReference type="Proteomes" id="UP000604825">
    <property type="component" value="Unassembled WGS sequence"/>
</dbReference>
<feature type="compositionally biased region" description="Pro residues" evidence="1">
    <location>
        <begin position="92"/>
        <end position="110"/>
    </location>
</feature>
<feature type="signal peptide" evidence="2">
    <location>
        <begin position="1"/>
        <end position="28"/>
    </location>
</feature>